<feature type="compositionally biased region" description="Basic and acidic residues" evidence="1">
    <location>
        <begin position="44"/>
        <end position="59"/>
    </location>
</feature>
<organism evidence="2 3">
    <name type="scientific">Dyadobacter sediminis</name>
    <dbReference type="NCBI Taxonomy" id="1493691"/>
    <lineage>
        <taxon>Bacteria</taxon>
        <taxon>Pseudomonadati</taxon>
        <taxon>Bacteroidota</taxon>
        <taxon>Cytophagia</taxon>
        <taxon>Cytophagales</taxon>
        <taxon>Spirosomataceae</taxon>
        <taxon>Dyadobacter</taxon>
    </lineage>
</organism>
<name>A0A5R9KIM4_9BACT</name>
<accession>A0A5R9KIM4</accession>
<reference evidence="2 3" key="1">
    <citation type="submission" date="2019-05" db="EMBL/GenBank/DDBJ databases">
        <authorList>
            <person name="Qu J.-H."/>
        </authorList>
    </citation>
    <scope>NUCLEOTIDE SEQUENCE [LARGE SCALE GENOMIC DNA]</scope>
    <source>
        <strain evidence="2 3">Z12</strain>
    </source>
</reference>
<sequence length="71" mass="8184">MNASFYFPNFIKGQKRQNTPFHPALQLNRDYPKTDNPIIQPAPIRKETSTRSTSKDGTDTPKQPVKRKPSR</sequence>
<dbReference type="EMBL" id="VCEI01000011">
    <property type="protein sequence ID" value="TLU96070.1"/>
    <property type="molecule type" value="Genomic_DNA"/>
</dbReference>
<evidence type="ECO:0000256" key="1">
    <source>
        <dbReference type="SAM" id="MobiDB-lite"/>
    </source>
</evidence>
<feature type="region of interest" description="Disordered" evidence="1">
    <location>
        <begin position="1"/>
        <end position="71"/>
    </location>
</feature>
<dbReference type="AlphaFoldDB" id="A0A5R9KIM4"/>
<dbReference type="Proteomes" id="UP000309788">
    <property type="component" value="Unassembled WGS sequence"/>
</dbReference>
<keyword evidence="3" id="KW-1185">Reference proteome</keyword>
<dbReference type="RefSeq" id="WP_138279765.1">
    <property type="nucleotide sequence ID" value="NZ_BMGE01000001.1"/>
</dbReference>
<proteinExistence type="predicted"/>
<gene>
    <name evidence="2" type="ORF">FEM55_02665</name>
</gene>
<evidence type="ECO:0000313" key="2">
    <source>
        <dbReference type="EMBL" id="TLU96070.1"/>
    </source>
</evidence>
<comment type="caution">
    <text evidence="2">The sequence shown here is derived from an EMBL/GenBank/DDBJ whole genome shotgun (WGS) entry which is preliminary data.</text>
</comment>
<evidence type="ECO:0000313" key="3">
    <source>
        <dbReference type="Proteomes" id="UP000309788"/>
    </source>
</evidence>
<protein>
    <submittedName>
        <fullName evidence="2">Uncharacterized protein</fullName>
    </submittedName>
</protein>